<feature type="domain" description="Reverse transcriptase" evidence="2">
    <location>
        <begin position="943"/>
        <end position="1092"/>
    </location>
</feature>
<name>A0AAV5JL90_9ROSI</name>
<accession>A0AAV5JL90</accession>
<feature type="compositionally biased region" description="Basic and acidic residues" evidence="1">
    <location>
        <begin position="1"/>
        <end position="19"/>
    </location>
</feature>
<dbReference type="Pfam" id="PF00078">
    <property type="entry name" value="RVT_1"/>
    <property type="match status" value="1"/>
</dbReference>
<evidence type="ECO:0000313" key="4">
    <source>
        <dbReference type="EMBL" id="GKV14322.1"/>
    </source>
</evidence>
<dbReference type="Gene3D" id="3.60.10.10">
    <property type="entry name" value="Endonuclease/exonuclease/phosphatase"/>
    <property type="match status" value="1"/>
</dbReference>
<evidence type="ECO:0000256" key="1">
    <source>
        <dbReference type="SAM" id="MobiDB-lite"/>
    </source>
</evidence>
<feature type="domain" description="Endonuclease/exonuclease/phosphatase" evidence="3">
    <location>
        <begin position="541"/>
        <end position="662"/>
    </location>
</feature>
<gene>
    <name evidence="4" type="ORF">SLEP1_g25217</name>
</gene>
<dbReference type="InterPro" id="IPR005135">
    <property type="entry name" value="Endo/exonuclease/phosphatase"/>
</dbReference>
<comment type="caution">
    <text evidence="4">The sequence shown here is derived from an EMBL/GenBank/DDBJ whole genome shotgun (WGS) entry which is preliminary data.</text>
</comment>
<dbReference type="InterPro" id="IPR000477">
    <property type="entry name" value="RT_dom"/>
</dbReference>
<dbReference type="InterPro" id="IPR036691">
    <property type="entry name" value="Endo/exonu/phosph_ase_sf"/>
</dbReference>
<sequence>METTRVRERDAAARADSSFHRRQGFRRRIPGFSTQLSGQAVVGKNMWVEKQQPQGMTATEKEAVKRIEDRDIVQRIEDRDIVQRVLGAENEGKGLGAKEKVQEKSMGADRERIITFEPTKEETQWLEGGMVAVLNSLMSVTCIQERMDVDGGLLALFPLGGSSVLLLEKVKGYLGEYMVQNRELFDTWFESILPWALASTRSSRLVWLRISSIPLNAWIDRCFEMIGRTFKEVVRVHEDTKSKAVLSEGRVLVLCSATHSISNVLKLEVVGQIHEIQVTEEGWRSDPDWWVSEGERRSTTETSSEYSSSHVDSEDQRFIDDEILGEDEDNIELELLQENGVLNSKSKQIDGESLTGGDDGRNENGLRSANGLLEDYRGLKDNGLVDVNGLVEVNGSGEEDVESSFSKMSKDSKQKGASRDKVRKATDLSGKRHRKVAECYPEEIAEIWNEKAEWVTGRTKERRLRREKAKLVPMGVSKPEQQGEEESLSDGCIAHRNQVIQREINMQEVKKMMCTGKRLGMQFEGDGYLGIKGLWGAKKEVCFFVNIYALNDRKKKAALWDELRQRIVEEGGRWMLAGDFNAVRSMDERRGKTGESADMKDFDLFIETARLVDSKLINRKFTWYRPDGTAMSRLDRILMTVEMSSMGGEWVQQGLKRNISDHCAIVLKTRTTDWGPKLFRVLDAWQHHPEFRKVVEDKWNELVVDGFAGYKCLQKLKMLKQFLKSWNQDVFGDLESQFQHAASTVAELDMKNEKVALEEEELEERRQGFQALWDIMRKKESIWKQKSRSNWAKWGDANSRYFHQIANGRKAHNNIVGISCDGRWIEEPEVIKREVVGYFQRVFANDSRNRPKPVGIGFRRISQEMTEWLERPFSTEEIEERLKSCEGTKALGPDGYNFSLIKYAWGCMKEDFVRFFEEFYQNGRLVVFRLDDEQIWFWREVARWIRECLSTARVSVLVNGSPTEEFVMGKGLRQGDPLSPFLFLMVAEGLHGLVKKAEEEGLLQGITVGNNGLAISFLQFADDTVILGKANSESTFTVKTILRWFELMSGLRINYGKSSVFGFNVASRWIKGAASALHCGVGETPFMYLGMPVGGKSGSKKMWDPVLHKFQAKLAVWKSAVLSAGGRITLLNSVVWERYYGGREEVDITAVNTVRVSRLWRDVLSIGLRSDGLKNMLVKGFRWGVGDGSRVDFWKEVWVGEKTLRDLCPSLFQLALHKDGLVSEMGVWEEGSWKWRIG</sequence>
<dbReference type="PANTHER" id="PTHR33116:SF78">
    <property type="entry name" value="OS12G0587133 PROTEIN"/>
    <property type="match status" value="1"/>
</dbReference>
<feature type="region of interest" description="Disordered" evidence="1">
    <location>
        <begin position="344"/>
        <end position="366"/>
    </location>
</feature>
<feature type="compositionally biased region" description="Low complexity" evidence="1">
    <location>
        <begin position="300"/>
        <end position="309"/>
    </location>
</feature>
<feature type="compositionally biased region" description="Basic and acidic residues" evidence="1">
    <location>
        <begin position="408"/>
        <end position="428"/>
    </location>
</feature>
<dbReference type="GO" id="GO:0003824">
    <property type="term" value="F:catalytic activity"/>
    <property type="evidence" value="ECO:0007669"/>
    <property type="project" value="InterPro"/>
</dbReference>
<evidence type="ECO:0000259" key="2">
    <source>
        <dbReference type="Pfam" id="PF00078"/>
    </source>
</evidence>
<organism evidence="4 5">
    <name type="scientific">Rubroshorea leprosula</name>
    <dbReference type="NCBI Taxonomy" id="152421"/>
    <lineage>
        <taxon>Eukaryota</taxon>
        <taxon>Viridiplantae</taxon>
        <taxon>Streptophyta</taxon>
        <taxon>Embryophyta</taxon>
        <taxon>Tracheophyta</taxon>
        <taxon>Spermatophyta</taxon>
        <taxon>Magnoliopsida</taxon>
        <taxon>eudicotyledons</taxon>
        <taxon>Gunneridae</taxon>
        <taxon>Pentapetalae</taxon>
        <taxon>rosids</taxon>
        <taxon>malvids</taxon>
        <taxon>Malvales</taxon>
        <taxon>Dipterocarpaceae</taxon>
        <taxon>Rubroshorea</taxon>
    </lineage>
</organism>
<feature type="region of interest" description="Disordered" evidence="1">
    <location>
        <begin position="294"/>
        <end position="313"/>
    </location>
</feature>
<evidence type="ECO:0008006" key="6">
    <source>
        <dbReference type="Google" id="ProtNLM"/>
    </source>
</evidence>
<protein>
    <recommendedName>
        <fullName evidence="6">Reverse transcriptase domain-containing protein</fullName>
    </recommendedName>
</protein>
<dbReference type="SUPFAM" id="SSF56219">
    <property type="entry name" value="DNase I-like"/>
    <property type="match status" value="1"/>
</dbReference>
<dbReference type="Pfam" id="PF03372">
    <property type="entry name" value="Exo_endo_phos"/>
    <property type="match status" value="1"/>
</dbReference>
<keyword evidence="5" id="KW-1185">Reference proteome</keyword>
<feature type="region of interest" description="Disordered" evidence="1">
    <location>
        <begin position="1"/>
        <end position="22"/>
    </location>
</feature>
<proteinExistence type="predicted"/>
<evidence type="ECO:0000313" key="5">
    <source>
        <dbReference type="Proteomes" id="UP001054252"/>
    </source>
</evidence>
<dbReference type="Proteomes" id="UP001054252">
    <property type="component" value="Unassembled WGS sequence"/>
</dbReference>
<dbReference type="PANTHER" id="PTHR33116">
    <property type="entry name" value="REVERSE TRANSCRIPTASE ZINC-BINDING DOMAIN-CONTAINING PROTEIN-RELATED-RELATED"/>
    <property type="match status" value="1"/>
</dbReference>
<feature type="region of interest" description="Disordered" evidence="1">
    <location>
        <begin position="396"/>
        <end position="428"/>
    </location>
</feature>
<reference evidence="4 5" key="1">
    <citation type="journal article" date="2021" name="Commun. Biol.">
        <title>The genome of Shorea leprosula (Dipterocarpaceae) highlights the ecological relevance of drought in aseasonal tropical rainforests.</title>
        <authorList>
            <person name="Ng K.K.S."/>
            <person name="Kobayashi M.J."/>
            <person name="Fawcett J.A."/>
            <person name="Hatakeyama M."/>
            <person name="Paape T."/>
            <person name="Ng C.H."/>
            <person name="Ang C.C."/>
            <person name="Tnah L.H."/>
            <person name="Lee C.T."/>
            <person name="Nishiyama T."/>
            <person name="Sese J."/>
            <person name="O'Brien M.J."/>
            <person name="Copetti D."/>
            <person name="Mohd Noor M.I."/>
            <person name="Ong R.C."/>
            <person name="Putra M."/>
            <person name="Sireger I.Z."/>
            <person name="Indrioko S."/>
            <person name="Kosugi Y."/>
            <person name="Izuno A."/>
            <person name="Isagi Y."/>
            <person name="Lee S.L."/>
            <person name="Shimizu K.K."/>
        </authorList>
    </citation>
    <scope>NUCLEOTIDE SEQUENCE [LARGE SCALE GENOMIC DNA]</scope>
    <source>
        <strain evidence="4">214</strain>
    </source>
</reference>
<dbReference type="EMBL" id="BPVZ01000040">
    <property type="protein sequence ID" value="GKV14322.1"/>
    <property type="molecule type" value="Genomic_DNA"/>
</dbReference>
<dbReference type="AlphaFoldDB" id="A0AAV5JL90"/>
<evidence type="ECO:0000259" key="3">
    <source>
        <dbReference type="Pfam" id="PF03372"/>
    </source>
</evidence>